<dbReference type="GO" id="GO:0016592">
    <property type="term" value="C:mediator complex"/>
    <property type="evidence" value="ECO:0007669"/>
    <property type="project" value="TreeGrafter"/>
</dbReference>
<dbReference type="InterPro" id="IPR021419">
    <property type="entry name" value="Mediator_Med25_VWA"/>
</dbReference>
<evidence type="ECO:0000313" key="6">
    <source>
        <dbReference type="Proteomes" id="UP001180020"/>
    </source>
</evidence>
<dbReference type="PANTHER" id="PTHR12433">
    <property type="entry name" value="MEDIATOR OF RNA POLYMERASE II TRANSCRIPTION SUBUNIT 25"/>
    <property type="match status" value="1"/>
</dbReference>
<organism evidence="5 6">
    <name type="scientific">Acorus calamus</name>
    <name type="common">Sweet flag</name>
    <dbReference type="NCBI Taxonomy" id="4465"/>
    <lineage>
        <taxon>Eukaryota</taxon>
        <taxon>Viridiplantae</taxon>
        <taxon>Streptophyta</taxon>
        <taxon>Embryophyta</taxon>
        <taxon>Tracheophyta</taxon>
        <taxon>Spermatophyta</taxon>
        <taxon>Magnoliopsida</taxon>
        <taxon>Liliopsida</taxon>
        <taxon>Acoraceae</taxon>
        <taxon>Acorus</taxon>
    </lineage>
</organism>
<dbReference type="PANTHER" id="PTHR12433:SF11">
    <property type="entry name" value="MEDIATOR OF RNA POLYMERASE II TRANSCRIPTION SUBUNIT 25"/>
    <property type="match status" value="1"/>
</dbReference>
<dbReference type="EMBL" id="JAUJYO010000001">
    <property type="protein sequence ID" value="KAK1326679.1"/>
    <property type="molecule type" value="Genomic_DNA"/>
</dbReference>
<gene>
    <name evidence="5" type="primary">MED25</name>
    <name evidence="5" type="ORF">QJS10_CPA01g01525</name>
</gene>
<name>A0AAV9FQY6_ACOCL</name>
<evidence type="ECO:0000256" key="3">
    <source>
        <dbReference type="SAM" id="MobiDB-lite"/>
    </source>
</evidence>
<dbReference type="GO" id="GO:0005667">
    <property type="term" value="C:transcription regulator complex"/>
    <property type="evidence" value="ECO:0007669"/>
    <property type="project" value="TreeGrafter"/>
</dbReference>
<evidence type="ECO:0000256" key="1">
    <source>
        <dbReference type="ARBA" id="ARBA00009102"/>
    </source>
</evidence>
<feature type="domain" description="Mediator of RNA polymerase II transcription subunit 25 von Willebrand factor type A" evidence="4">
    <location>
        <begin position="3"/>
        <end position="225"/>
    </location>
</feature>
<comment type="similarity">
    <text evidence="1">Belongs to the Mediator complex subunit 25 family.</text>
</comment>
<dbReference type="Proteomes" id="UP001180020">
    <property type="component" value="Unassembled WGS sequence"/>
</dbReference>
<accession>A0AAV9FQY6</accession>
<dbReference type="AlphaFoldDB" id="A0AAV9FQY6"/>
<reference evidence="5" key="2">
    <citation type="submission" date="2023-06" db="EMBL/GenBank/DDBJ databases">
        <authorList>
            <person name="Ma L."/>
            <person name="Liu K.-W."/>
            <person name="Li Z."/>
            <person name="Hsiao Y.-Y."/>
            <person name="Qi Y."/>
            <person name="Fu T."/>
            <person name="Tang G."/>
            <person name="Zhang D."/>
            <person name="Sun W.-H."/>
            <person name="Liu D.-K."/>
            <person name="Li Y."/>
            <person name="Chen G.-Z."/>
            <person name="Liu X.-D."/>
            <person name="Liao X.-Y."/>
            <person name="Jiang Y.-T."/>
            <person name="Yu X."/>
            <person name="Hao Y."/>
            <person name="Huang J."/>
            <person name="Zhao X.-W."/>
            <person name="Ke S."/>
            <person name="Chen Y.-Y."/>
            <person name="Wu W.-L."/>
            <person name="Hsu J.-L."/>
            <person name="Lin Y.-F."/>
            <person name="Huang M.-D."/>
            <person name="Li C.-Y."/>
            <person name="Huang L."/>
            <person name="Wang Z.-W."/>
            <person name="Zhao X."/>
            <person name="Zhong W.-Y."/>
            <person name="Peng D.-H."/>
            <person name="Ahmad S."/>
            <person name="Lan S."/>
            <person name="Zhang J.-S."/>
            <person name="Tsai W.-C."/>
            <person name="Van De Peer Y."/>
            <person name="Liu Z.-J."/>
        </authorList>
    </citation>
    <scope>NUCLEOTIDE SEQUENCE</scope>
    <source>
        <strain evidence="5">CP</strain>
        <tissue evidence="5">Leaves</tissue>
    </source>
</reference>
<reference evidence="5" key="1">
    <citation type="journal article" date="2023" name="Nat. Commun.">
        <title>Diploid and tetraploid genomes of Acorus and the evolution of monocots.</title>
        <authorList>
            <person name="Ma L."/>
            <person name="Liu K.W."/>
            <person name="Li Z."/>
            <person name="Hsiao Y.Y."/>
            <person name="Qi Y."/>
            <person name="Fu T."/>
            <person name="Tang G.D."/>
            <person name="Zhang D."/>
            <person name="Sun W.H."/>
            <person name="Liu D.K."/>
            <person name="Li Y."/>
            <person name="Chen G.Z."/>
            <person name="Liu X.D."/>
            <person name="Liao X.Y."/>
            <person name="Jiang Y.T."/>
            <person name="Yu X."/>
            <person name="Hao Y."/>
            <person name="Huang J."/>
            <person name="Zhao X.W."/>
            <person name="Ke S."/>
            <person name="Chen Y.Y."/>
            <person name="Wu W.L."/>
            <person name="Hsu J.L."/>
            <person name="Lin Y.F."/>
            <person name="Huang M.D."/>
            <person name="Li C.Y."/>
            <person name="Huang L."/>
            <person name="Wang Z.W."/>
            <person name="Zhao X."/>
            <person name="Zhong W.Y."/>
            <person name="Peng D.H."/>
            <person name="Ahmad S."/>
            <person name="Lan S."/>
            <person name="Zhang J.S."/>
            <person name="Tsai W.C."/>
            <person name="Van de Peer Y."/>
            <person name="Liu Z.J."/>
        </authorList>
    </citation>
    <scope>NUCLEOTIDE SEQUENCE</scope>
    <source>
        <strain evidence="5">CP</strain>
    </source>
</reference>
<feature type="region of interest" description="Disordered" evidence="3">
    <location>
        <begin position="312"/>
        <end position="337"/>
    </location>
</feature>
<feature type="region of interest" description="Disordered" evidence="3">
    <location>
        <begin position="264"/>
        <end position="283"/>
    </location>
</feature>
<proteinExistence type="inferred from homology"/>
<evidence type="ECO:0000313" key="5">
    <source>
        <dbReference type="EMBL" id="KAK1326679.1"/>
    </source>
</evidence>
<dbReference type="Pfam" id="PF11265">
    <property type="entry name" value="Med25_VWA"/>
    <property type="match status" value="1"/>
</dbReference>
<protein>
    <recommendedName>
        <fullName evidence="2">Mediator of RNA polymerase II transcription subunit 25</fullName>
    </recommendedName>
</protein>
<keyword evidence="6" id="KW-1185">Reference proteome</keyword>
<dbReference type="GO" id="GO:0045944">
    <property type="term" value="P:positive regulation of transcription by RNA polymerase II"/>
    <property type="evidence" value="ECO:0007669"/>
    <property type="project" value="TreeGrafter"/>
</dbReference>
<comment type="caution">
    <text evidence="5">The sequence shown here is derived from an EMBL/GenBank/DDBJ whole genome shotgun (WGS) entry which is preliminary data.</text>
</comment>
<evidence type="ECO:0000256" key="2">
    <source>
        <dbReference type="ARBA" id="ARBA00019694"/>
    </source>
</evidence>
<sequence length="658" mass="69096">MAEKQLIIAVEGTAAMGPYWKTIVSDYLEKIIRCFCGSDVTGQKLAGVSSELALVIFYAQGPYSACLVQRSGWTKDIDLFLQWLSAISFSGGGFSEAAIAEGLAEALNMFSLNSDASKIQQNMEGQKHCVLVAASNPYPLPTPVPRPPQCLEQNEKTDTQTESRLADAETVAKSFSQCAVSLSVISPKQLPKLKMIYNMGKHNSRGTDPVNDIGKNPQFLVLLSENFMEARAALSRPGISNMAPNANLSKLDGPGVPPISGAPTTSVPSGPMMNRQTIPSGNIPTATVKVEPTTVTSMAPGPAFPHIPSSSIGNSQGIANLQNASPPATSQEMSATNEGLQELKPLLSNMPQTQRTAIAAAANVNILNRISQIRPMNSASMTGTNSIGVPSIGGTPMAMHMSNMISNGMGSTTIPAAQTVFSSAQSGITSAPTSGALMATTQVPQNTAVGSFTSATSNMSGNTNMGISAPLATLQGTVGMGQSVPGMGQGSINSGAQIGQSGIGMNQNVMNNLSAPVISSGAGTMMPTPGMSQQVPAGLQSLGVNNVSAVNMPLQQHAGTLQSQAKYVRIWEGALSGQRQGQPVFICKLEGYRNATASEKLASDWPQTMQIVRLISQDHMNNKQYNGKADFLVFRTLNHHGFLAQLQEKKLVNLLNLA</sequence>
<evidence type="ECO:0000259" key="4">
    <source>
        <dbReference type="Pfam" id="PF11265"/>
    </source>
</evidence>